<keyword evidence="4" id="KW-0233">DNA recombination</keyword>
<dbReference type="Gene3D" id="1.10.150.130">
    <property type="match status" value="1"/>
</dbReference>
<reference evidence="6 7" key="1">
    <citation type="submission" date="2020-03" db="EMBL/GenBank/DDBJ databases">
        <title>The genome sequence of Microvirga sp. c23x22.</title>
        <authorList>
            <person name="Zhang X."/>
        </authorList>
    </citation>
    <scope>NUCLEOTIDE SEQUENCE [LARGE SCALE GENOMIC DNA]</scope>
    <source>
        <strain evidence="7">c23x22</strain>
    </source>
</reference>
<dbReference type="InterPro" id="IPR013762">
    <property type="entry name" value="Integrase-like_cat_sf"/>
</dbReference>
<dbReference type="EMBL" id="JAATJS010000001">
    <property type="protein sequence ID" value="NIX75205.1"/>
    <property type="molecule type" value="Genomic_DNA"/>
</dbReference>
<dbReference type="RefSeq" id="WP_167671103.1">
    <property type="nucleotide sequence ID" value="NZ_JAATJS010000001.1"/>
</dbReference>
<dbReference type="PANTHER" id="PTHR30349">
    <property type="entry name" value="PHAGE INTEGRASE-RELATED"/>
    <property type="match status" value="1"/>
</dbReference>
<dbReference type="PANTHER" id="PTHR30349:SF64">
    <property type="entry name" value="PROPHAGE INTEGRASE INTD-RELATED"/>
    <property type="match status" value="1"/>
</dbReference>
<evidence type="ECO:0000256" key="4">
    <source>
        <dbReference type="ARBA" id="ARBA00023172"/>
    </source>
</evidence>
<dbReference type="InterPro" id="IPR050090">
    <property type="entry name" value="Tyrosine_recombinase_XerCD"/>
</dbReference>
<evidence type="ECO:0000256" key="2">
    <source>
        <dbReference type="ARBA" id="ARBA00022908"/>
    </source>
</evidence>
<evidence type="ECO:0000259" key="5">
    <source>
        <dbReference type="PROSITE" id="PS51898"/>
    </source>
</evidence>
<dbReference type="InterPro" id="IPR011010">
    <property type="entry name" value="DNA_brk_join_enz"/>
</dbReference>
<keyword evidence="3" id="KW-0238">DNA-binding</keyword>
<proteinExistence type="inferred from homology"/>
<evidence type="ECO:0000256" key="3">
    <source>
        <dbReference type="ARBA" id="ARBA00023125"/>
    </source>
</evidence>
<keyword evidence="2" id="KW-0229">DNA integration</keyword>
<evidence type="ECO:0000313" key="6">
    <source>
        <dbReference type="EMBL" id="NIX75205.1"/>
    </source>
</evidence>
<dbReference type="Proteomes" id="UP000707352">
    <property type="component" value="Unassembled WGS sequence"/>
</dbReference>
<accession>A0ABX0V5T5</accession>
<dbReference type="InterPro" id="IPR010998">
    <property type="entry name" value="Integrase_recombinase_N"/>
</dbReference>
<dbReference type="PROSITE" id="PS51898">
    <property type="entry name" value="TYR_RECOMBINASE"/>
    <property type="match status" value="1"/>
</dbReference>
<sequence length="347" mass="38584">MATVKLDYVTTDVDGNGNVRYYFRRAGQRKIRLRGNPLSEEFQTAYRAALAGDLKPTNEKLMTPPKGSFRALCVAYYGSPKFKRLDEKTKEWQRRHLDAVAAKHGDKPTALLQPRHIRSWRDKRASTPAAANTMLKALSGLFSWGMEYELCDHNPVTSVKKMSYSSRGFHTWTVEEVKKFEETHPIGTTARLALILLKYTAGRREDAVRLGPQNIKDGRIRFTQAKNEHRKPVAIDLPVHPDLAHAIASTPVIGHSTFLVTTFGKPFTAAGFGNKFRDWCDQAGLPHCSAHGMRKAVATRLAEAGASTHQIQAVTGHQSLGMLAPYTRDANKSTLADSAMKLLEGKS</sequence>
<comment type="caution">
    <text evidence="6">The sequence shown here is derived from an EMBL/GenBank/DDBJ whole genome shotgun (WGS) entry which is preliminary data.</text>
</comment>
<dbReference type="InterPro" id="IPR002104">
    <property type="entry name" value="Integrase_catalytic"/>
</dbReference>
<gene>
    <name evidence="6" type="ORF">HB375_01080</name>
</gene>
<protein>
    <submittedName>
        <fullName evidence="6">Tyrosine-type recombinase/integrase</fullName>
    </submittedName>
</protein>
<dbReference type="SUPFAM" id="SSF56349">
    <property type="entry name" value="DNA breaking-rejoining enzymes"/>
    <property type="match status" value="1"/>
</dbReference>
<feature type="domain" description="Tyr recombinase" evidence="5">
    <location>
        <begin position="167"/>
        <end position="340"/>
    </location>
</feature>
<comment type="similarity">
    <text evidence="1">Belongs to the 'phage' integrase family.</text>
</comment>
<evidence type="ECO:0000313" key="7">
    <source>
        <dbReference type="Proteomes" id="UP000707352"/>
    </source>
</evidence>
<dbReference type="Gene3D" id="1.10.443.10">
    <property type="entry name" value="Intergrase catalytic core"/>
    <property type="match status" value="1"/>
</dbReference>
<evidence type="ECO:0000256" key="1">
    <source>
        <dbReference type="ARBA" id="ARBA00008857"/>
    </source>
</evidence>
<keyword evidence="7" id="KW-1185">Reference proteome</keyword>
<name>A0ABX0V5T5_9HYPH</name>
<organism evidence="6 7">
    <name type="scientific">Microvirga terricola</name>
    <dbReference type="NCBI Taxonomy" id="2719797"/>
    <lineage>
        <taxon>Bacteria</taxon>
        <taxon>Pseudomonadati</taxon>
        <taxon>Pseudomonadota</taxon>
        <taxon>Alphaproteobacteria</taxon>
        <taxon>Hyphomicrobiales</taxon>
        <taxon>Methylobacteriaceae</taxon>
        <taxon>Microvirga</taxon>
    </lineage>
</organism>
<dbReference type="Pfam" id="PF00589">
    <property type="entry name" value="Phage_integrase"/>
    <property type="match status" value="1"/>
</dbReference>